<dbReference type="Gene3D" id="3.40.50.1820">
    <property type="entry name" value="alpha/beta hydrolase"/>
    <property type="match status" value="1"/>
</dbReference>
<organism evidence="3 4">
    <name type="scientific">Candidatus Blackburnbacteria bacterium RIFCSPHIGHO2_01_FULL_43_15b</name>
    <dbReference type="NCBI Taxonomy" id="1797513"/>
    <lineage>
        <taxon>Bacteria</taxon>
        <taxon>Candidatus Blackburniibacteriota</taxon>
    </lineage>
</organism>
<dbReference type="AlphaFoldDB" id="A0A1G1V1M5"/>
<dbReference type="STRING" id="1797513.A2782_00150"/>
<dbReference type="GO" id="GO:0016788">
    <property type="term" value="F:hydrolase activity, acting on ester bonds"/>
    <property type="evidence" value="ECO:0007669"/>
    <property type="project" value="InterPro"/>
</dbReference>
<gene>
    <name evidence="3" type="ORF">A2782_00150</name>
</gene>
<dbReference type="InterPro" id="IPR029058">
    <property type="entry name" value="AB_hydrolase_fold"/>
</dbReference>
<dbReference type="SUPFAM" id="SSF53474">
    <property type="entry name" value="alpha/beta-Hydrolases"/>
    <property type="match status" value="1"/>
</dbReference>
<name>A0A1G1V1M5_9BACT</name>
<reference evidence="3 4" key="1">
    <citation type="journal article" date="2016" name="Nat. Commun.">
        <title>Thousands of microbial genomes shed light on interconnected biogeochemical processes in an aquifer system.</title>
        <authorList>
            <person name="Anantharaman K."/>
            <person name="Brown C.T."/>
            <person name="Hug L.A."/>
            <person name="Sharon I."/>
            <person name="Castelle C.J."/>
            <person name="Probst A.J."/>
            <person name="Thomas B.C."/>
            <person name="Singh A."/>
            <person name="Wilkins M.J."/>
            <person name="Karaoz U."/>
            <person name="Brodie E.L."/>
            <person name="Williams K.H."/>
            <person name="Hubbard S.S."/>
            <person name="Banfield J.F."/>
        </authorList>
    </citation>
    <scope>NUCLEOTIDE SEQUENCE [LARGE SCALE GENOMIC DNA]</scope>
</reference>
<evidence type="ECO:0000313" key="3">
    <source>
        <dbReference type="EMBL" id="OGY09290.1"/>
    </source>
</evidence>
<accession>A0A1G1V1M5</accession>
<keyword evidence="1" id="KW-0732">Signal</keyword>
<evidence type="ECO:0000313" key="4">
    <source>
        <dbReference type="Proteomes" id="UP000177967"/>
    </source>
</evidence>
<protein>
    <recommendedName>
        <fullName evidence="2">GPI inositol-deacylase PGAP1-like alpha/beta domain-containing protein</fullName>
    </recommendedName>
</protein>
<dbReference type="Pfam" id="PF07819">
    <property type="entry name" value="PGAP1"/>
    <property type="match status" value="1"/>
</dbReference>
<feature type="signal peptide" evidence="1">
    <location>
        <begin position="1"/>
        <end position="24"/>
    </location>
</feature>
<feature type="domain" description="GPI inositol-deacylase PGAP1-like alpha/beta" evidence="2">
    <location>
        <begin position="97"/>
        <end position="161"/>
    </location>
</feature>
<dbReference type="EMBL" id="MHBW01000012">
    <property type="protein sequence ID" value="OGY09290.1"/>
    <property type="molecule type" value="Genomic_DNA"/>
</dbReference>
<evidence type="ECO:0000256" key="1">
    <source>
        <dbReference type="SAM" id="SignalP"/>
    </source>
</evidence>
<comment type="caution">
    <text evidence="3">The sequence shown here is derived from an EMBL/GenBank/DDBJ whole genome shotgun (WGS) entry which is preliminary data.</text>
</comment>
<dbReference type="Proteomes" id="UP000177967">
    <property type="component" value="Unassembled WGS sequence"/>
</dbReference>
<proteinExistence type="predicted"/>
<evidence type="ECO:0000259" key="2">
    <source>
        <dbReference type="Pfam" id="PF07819"/>
    </source>
</evidence>
<dbReference type="InterPro" id="IPR012908">
    <property type="entry name" value="PGAP1-ab_dom-like"/>
</dbReference>
<feature type="chain" id="PRO_5009580950" description="GPI inositol-deacylase PGAP1-like alpha/beta domain-containing protein" evidence="1">
    <location>
        <begin position="25"/>
        <end position="637"/>
    </location>
</feature>
<sequence>MAFWRAMHVLLLLFLFIRPADTTAQQMRPCLDRTLILLQGINTAYASREETFRDLLPELSGLYSRVVHYSYNLEDPGNYEREHTFQYLSRSVAALANIVKLETLRCPGASIDLIGHSLGGLVALTYVGARERELETARIKHVITLDSPVNGNSQHTLAFMADLFGWDVAESDVGRVLVQIKQEVQRDVNIALAKRLQGKTIVRTLGSRGDWVVPYEDAVIPGFELEFFLPNMMPLGREDVACWEEELRSICAGHDQILRDVSVRNQILFILSWAPPRKVSNEEENRTSSGIAAIILPDGTIHVAWLSYETIWISREPPRQTASRNRWISYARLSPQGVLSSIFNLKDCTFVRPPVLLAQPDKSTVLLLVGDGCAYRVRTGEAPVFIPTFSQGTNVGMFVDSAFFDKAGVLHSLWTLIPTAYGPPKYFTGTNVGRQQPQGWVPSTPTPVRRAHIFQTRDGTIHLALVEGDLGPISRVRYQRSLGAGAWSNSEVILDLSHLGETIDNAGILAGEEGVCVLAQSFGRGRRFGYLQCADERGDWVGSEALPAEFAPSYSDWQSAIRSPDQALHLVGMSQDRTRLRFLSRAPAGGGWSEVMDLPDGAENVFYPIILLGLDGKLHVFYSAGSGDYMDVFHLVQ</sequence>